<accession>T1BD42</accession>
<proteinExistence type="predicted"/>
<dbReference type="InterPro" id="IPR009057">
    <property type="entry name" value="Homeodomain-like_sf"/>
</dbReference>
<reference evidence="2" key="2">
    <citation type="journal article" date="2014" name="ISME J.">
        <title>Microbial stratification in low pH oxic and suboxic macroscopic growths along an acid mine drainage.</title>
        <authorList>
            <person name="Mendez-Garcia C."/>
            <person name="Mesa V."/>
            <person name="Sprenger R.R."/>
            <person name="Richter M."/>
            <person name="Diez M.S."/>
            <person name="Solano J."/>
            <person name="Bargiela R."/>
            <person name="Golyshina O.V."/>
            <person name="Manteca A."/>
            <person name="Ramos J.L."/>
            <person name="Gallego J.R."/>
            <person name="Llorente I."/>
            <person name="Martins Dos Santos V.A."/>
            <person name="Jensen O.N."/>
            <person name="Pelaez A.I."/>
            <person name="Sanchez J."/>
            <person name="Ferrer M."/>
        </authorList>
    </citation>
    <scope>NUCLEOTIDE SEQUENCE</scope>
</reference>
<dbReference type="EMBL" id="AUZY01003911">
    <property type="protein sequence ID" value="EQD66428.1"/>
    <property type="molecule type" value="Genomic_DNA"/>
</dbReference>
<sequence>MIGVLAELERSLITERTRTGVKFGRNPKLSPPQVAHARQLIEGGQRVQDVAALLSVGRVTLYRALQRAP</sequence>
<dbReference type="Gene3D" id="1.10.10.60">
    <property type="entry name" value="Homeodomain-like"/>
    <property type="match status" value="1"/>
</dbReference>
<dbReference type="Pfam" id="PF02796">
    <property type="entry name" value="HTH_7"/>
    <property type="match status" value="1"/>
</dbReference>
<gene>
    <name evidence="2" type="ORF">B1B_06143</name>
</gene>
<dbReference type="SUPFAM" id="SSF46689">
    <property type="entry name" value="Homeodomain-like"/>
    <property type="match status" value="1"/>
</dbReference>
<evidence type="ECO:0000259" key="1">
    <source>
        <dbReference type="Pfam" id="PF02796"/>
    </source>
</evidence>
<comment type="caution">
    <text evidence="2">The sequence shown here is derived from an EMBL/GenBank/DDBJ whole genome shotgun (WGS) entry which is preliminary data.</text>
</comment>
<dbReference type="InterPro" id="IPR006120">
    <property type="entry name" value="Resolvase_HTH_dom"/>
</dbReference>
<feature type="domain" description="Resolvase HTH" evidence="1">
    <location>
        <begin position="24"/>
        <end position="65"/>
    </location>
</feature>
<reference evidence="2" key="1">
    <citation type="submission" date="2013-08" db="EMBL/GenBank/DDBJ databases">
        <authorList>
            <person name="Mendez C."/>
            <person name="Richter M."/>
            <person name="Ferrer M."/>
            <person name="Sanchez J."/>
        </authorList>
    </citation>
    <scope>NUCLEOTIDE SEQUENCE</scope>
</reference>
<evidence type="ECO:0000313" key="2">
    <source>
        <dbReference type="EMBL" id="EQD66428.1"/>
    </source>
</evidence>
<protein>
    <submittedName>
        <fullName evidence="2">Resolvase</fullName>
    </submittedName>
</protein>
<dbReference type="GO" id="GO:0000150">
    <property type="term" value="F:DNA strand exchange activity"/>
    <property type="evidence" value="ECO:0007669"/>
    <property type="project" value="InterPro"/>
</dbReference>
<dbReference type="AlphaFoldDB" id="T1BD42"/>
<dbReference type="CDD" id="cd00569">
    <property type="entry name" value="HTH_Hin_like"/>
    <property type="match status" value="1"/>
</dbReference>
<organism evidence="2">
    <name type="scientific">mine drainage metagenome</name>
    <dbReference type="NCBI Taxonomy" id="410659"/>
    <lineage>
        <taxon>unclassified sequences</taxon>
        <taxon>metagenomes</taxon>
        <taxon>ecological metagenomes</taxon>
    </lineage>
</organism>
<name>T1BD42_9ZZZZ</name>
<dbReference type="GO" id="GO:0003677">
    <property type="term" value="F:DNA binding"/>
    <property type="evidence" value="ECO:0007669"/>
    <property type="project" value="InterPro"/>
</dbReference>